<keyword evidence="1" id="KW-0812">Transmembrane</keyword>
<keyword evidence="1" id="KW-0472">Membrane</keyword>
<keyword evidence="3" id="KW-1185">Reference proteome</keyword>
<dbReference type="InterPro" id="IPR013398">
    <property type="entry name" value="CRISPR-assoc_prot_Csy2"/>
</dbReference>
<dbReference type="Pfam" id="PF09614">
    <property type="entry name" value="Cas_Csy2"/>
    <property type="match status" value="1"/>
</dbReference>
<dbReference type="AlphaFoldDB" id="A0A1H4EQZ4"/>
<dbReference type="STRING" id="1122198.SAMN02745729_10929"/>
<dbReference type="RefSeq" id="WP_091826794.1">
    <property type="nucleotide sequence ID" value="NZ_FNRJ01000009.1"/>
</dbReference>
<proteinExistence type="predicted"/>
<organism evidence="2 3">
    <name type="scientific">Marinobacterium iners DSM 11526</name>
    <dbReference type="NCBI Taxonomy" id="1122198"/>
    <lineage>
        <taxon>Bacteria</taxon>
        <taxon>Pseudomonadati</taxon>
        <taxon>Pseudomonadota</taxon>
        <taxon>Gammaproteobacteria</taxon>
        <taxon>Oceanospirillales</taxon>
        <taxon>Oceanospirillaceae</taxon>
        <taxon>Marinobacterium</taxon>
    </lineage>
</organism>
<dbReference type="Proteomes" id="UP000242469">
    <property type="component" value="Unassembled WGS sequence"/>
</dbReference>
<evidence type="ECO:0000313" key="2">
    <source>
        <dbReference type="EMBL" id="SEA87493.1"/>
    </source>
</evidence>
<sequence length="325" mass="36908">MSEPDTLLVLPRLRIQNANAISGVFTWGFPAMTAFVGMMHALERKCAAANLDVAFNGVGVVCHQYEAQVTQGGYTRAFHLTRNPVGKDGKTAAIVEEGRIHLDISLVLEVDLKDVRLSGEDETQAFAQQVADLLATLRVAGGTIQPPVPGQKQRRPWLLRVDETPDVRERQLRRLKQQLLPGFALVLRDDLLQQHRDLMQQTDPDADLLDAWLDLSRLNHDCRETEEGVEWFIRRDHPGWLVPIPIGFAALSELCKAGQVEAARDQTTPFRFVEGIYSVGQWVSPHRFKSFNDFLWYVDNDLDTDTYRLNNDYQQTAQREAEKEF</sequence>
<keyword evidence="1" id="KW-1133">Transmembrane helix</keyword>
<dbReference type="NCBIfam" id="TIGR02565">
    <property type="entry name" value="cas_Csy2"/>
    <property type="match status" value="1"/>
</dbReference>
<accession>A0A1H4EQZ4</accession>
<reference evidence="3" key="1">
    <citation type="submission" date="2016-10" db="EMBL/GenBank/DDBJ databases">
        <authorList>
            <person name="Varghese N."/>
            <person name="Submissions S."/>
        </authorList>
    </citation>
    <scope>NUCLEOTIDE SEQUENCE [LARGE SCALE GENOMIC DNA]</scope>
    <source>
        <strain evidence="3">DSM 11526</strain>
    </source>
</reference>
<evidence type="ECO:0000313" key="3">
    <source>
        <dbReference type="Proteomes" id="UP000242469"/>
    </source>
</evidence>
<dbReference type="EMBL" id="FNRJ01000009">
    <property type="protein sequence ID" value="SEA87493.1"/>
    <property type="molecule type" value="Genomic_DNA"/>
</dbReference>
<protein>
    <submittedName>
        <fullName evidence="2">CRISPR-associated protein, Csy2 family</fullName>
    </submittedName>
</protein>
<dbReference type="OrthoDB" id="1550641at2"/>
<gene>
    <name evidence="2" type="ORF">SAMN02745729_10929</name>
</gene>
<evidence type="ECO:0000256" key="1">
    <source>
        <dbReference type="SAM" id="Phobius"/>
    </source>
</evidence>
<dbReference type="CDD" id="cd09736">
    <property type="entry name" value="Csy2_I-F"/>
    <property type="match status" value="1"/>
</dbReference>
<name>A0A1H4EQZ4_9GAMM</name>
<feature type="transmembrane region" description="Helical" evidence="1">
    <location>
        <begin position="20"/>
        <end position="42"/>
    </location>
</feature>